<dbReference type="eggNOG" id="COG0577">
    <property type="taxonomic scope" value="Bacteria"/>
</dbReference>
<dbReference type="GO" id="GO:0022857">
    <property type="term" value="F:transmembrane transporter activity"/>
    <property type="evidence" value="ECO:0007669"/>
    <property type="project" value="TreeGrafter"/>
</dbReference>
<comment type="subcellular location">
    <subcellularLocation>
        <location evidence="1">Cell membrane</location>
        <topology evidence="1">Multi-pass membrane protein</topology>
    </subcellularLocation>
</comment>
<dbReference type="Pfam" id="PF02687">
    <property type="entry name" value="FtsX"/>
    <property type="match status" value="1"/>
</dbReference>
<dbReference type="Pfam" id="PF12704">
    <property type="entry name" value="MacB_PCD"/>
    <property type="match status" value="1"/>
</dbReference>
<feature type="domain" description="ABC3 transporter permease C-terminal" evidence="9">
    <location>
        <begin position="303"/>
        <end position="415"/>
    </location>
</feature>
<dbReference type="AlphaFoldDB" id="D3F5Y6"/>
<accession>D3F5Y6</accession>
<evidence type="ECO:0000256" key="5">
    <source>
        <dbReference type="ARBA" id="ARBA00023136"/>
    </source>
</evidence>
<proteinExistence type="inferred from homology"/>
<dbReference type="Proteomes" id="UP000008229">
    <property type="component" value="Chromosome"/>
</dbReference>
<feature type="region of interest" description="Disordered" evidence="7">
    <location>
        <begin position="1"/>
        <end position="31"/>
    </location>
</feature>
<reference evidence="11 12" key="1">
    <citation type="journal article" date="2010" name="Stand. Genomic Sci.">
        <title>Complete genome sequence of Conexibacter woesei type strain (ID131577).</title>
        <authorList>
            <person name="Pukall R."/>
            <person name="Lapidus A."/>
            <person name="Glavina Del Rio T."/>
            <person name="Copeland A."/>
            <person name="Tice H."/>
            <person name="Cheng J.-F."/>
            <person name="Lucas S."/>
            <person name="Chen F."/>
            <person name="Nolan M."/>
            <person name="Bruce D."/>
            <person name="Goodwin L."/>
            <person name="Pitluck S."/>
            <person name="Mavromatis K."/>
            <person name="Ivanova N."/>
            <person name="Ovchinnikova G."/>
            <person name="Pati A."/>
            <person name="Chen A."/>
            <person name="Palaniappan K."/>
            <person name="Land M."/>
            <person name="Hauser L."/>
            <person name="Chang Y.-J."/>
            <person name="Jeffries C.D."/>
            <person name="Chain P."/>
            <person name="Meincke L."/>
            <person name="Sims D."/>
            <person name="Brettin T."/>
            <person name="Detter J.C."/>
            <person name="Rohde M."/>
            <person name="Goeker M."/>
            <person name="Bristow J."/>
            <person name="Eisen J.A."/>
            <person name="Markowitz V."/>
            <person name="Kyrpides N.C."/>
            <person name="Klenk H.-P."/>
            <person name="Hugenholtz P."/>
        </authorList>
    </citation>
    <scope>NUCLEOTIDE SEQUENCE [LARGE SCALE GENOMIC DNA]</scope>
    <source>
        <strain evidence="12">DSM 14684 / CIP 108061 / JCM 11494 / NBRC 100937 / ID131577</strain>
    </source>
</reference>
<dbReference type="EMBL" id="CP001854">
    <property type="protein sequence ID" value="ADB48659.1"/>
    <property type="molecule type" value="Genomic_DNA"/>
</dbReference>
<feature type="transmembrane region" description="Helical" evidence="8">
    <location>
        <begin position="385"/>
        <end position="405"/>
    </location>
</feature>
<keyword evidence="5 8" id="KW-0472">Membrane</keyword>
<dbReference type="KEGG" id="cwo:Cwoe_0223"/>
<name>D3F5Y6_CONWI</name>
<evidence type="ECO:0000313" key="12">
    <source>
        <dbReference type="Proteomes" id="UP000008229"/>
    </source>
</evidence>
<feature type="transmembrane region" description="Helical" evidence="8">
    <location>
        <begin position="55"/>
        <end position="76"/>
    </location>
</feature>
<dbReference type="InterPro" id="IPR025857">
    <property type="entry name" value="MacB_PCD"/>
</dbReference>
<keyword evidence="3 8" id="KW-0812">Transmembrane</keyword>
<keyword evidence="4 8" id="KW-1133">Transmembrane helix</keyword>
<dbReference type="HOGENOM" id="CLU_000604_8_0_11"/>
<dbReference type="InterPro" id="IPR050250">
    <property type="entry name" value="Macrolide_Exporter_MacB"/>
</dbReference>
<evidence type="ECO:0000256" key="3">
    <source>
        <dbReference type="ARBA" id="ARBA00022692"/>
    </source>
</evidence>
<dbReference type="OrthoDB" id="9780560at2"/>
<evidence type="ECO:0000256" key="4">
    <source>
        <dbReference type="ARBA" id="ARBA00022989"/>
    </source>
</evidence>
<feature type="transmembrane region" description="Helical" evidence="8">
    <location>
        <begin position="345"/>
        <end position="373"/>
    </location>
</feature>
<sequence length="422" mass="44164">MSGTAVRRPPRRPPRLRPRRSRRAHDAERLPASRLLPADVMRLGAHGLRTRPARAALSALGIAIGVAAMVAVLGVGESSRTRVLDQLAKLGTNLLTVQPGESFFGEEVKLPETAARSIRGLPGVEVAAAATTLSQTVRKTDRVPEEESNGIALTAAEPGLLEAIGGSLASGRFLDAALARYEAIVLGSLTARRLGIERPGPRVYVGDRWFTVVGIMRPVPLVGDLDRAAFIGYPVAKRLFGADRSASAIYVRTREDAVIDTRALLGPTANPQRPEEVAVSRPSDALAAKAATEDALTALLLGLGAVALLVGGIGIANVMVIAVLERRREIGLRRALGATRRHVAVQFLCEALLLSLLGGALGVLLGAAGTFAYATSQDVRTVIPAIAIVGGLLASVGMGAIAGFYPALRATRLSPTEALRST</sequence>
<evidence type="ECO:0000256" key="7">
    <source>
        <dbReference type="SAM" id="MobiDB-lite"/>
    </source>
</evidence>
<evidence type="ECO:0000259" key="9">
    <source>
        <dbReference type="Pfam" id="PF02687"/>
    </source>
</evidence>
<organism evidence="11 12">
    <name type="scientific">Conexibacter woesei (strain DSM 14684 / CCUG 47730 / CIP 108061 / JCM 11494 / NBRC 100937 / ID131577)</name>
    <dbReference type="NCBI Taxonomy" id="469383"/>
    <lineage>
        <taxon>Bacteria</taxon>
        <taxon>Bacillati</taxon>
        <taxon>Actinomycetota</taxon>
        <taxon>Thermoleophilia</taxon>
        <taxon>Solirubrobacterales</taxon>
        <taxon>Conexibacteraceae</taxon>
        <taxon>Conexibacter</taxon>
    </lineage>
</organism>
<feature type="transmembrane region" description="Helical" evidence="8">
    <location>
        <begin position="299"/>
        <end position="324"/>
    </location>
</feature>
<dbReference type="PANTHER" id="PTHR30572:SF4">
    <property type="entry name" value="ABC TRANSPORTER PERMEASE YTRF"/>
    <property type="match status" value="1"/>
</dbReference>
<evidence type="ECO:0008006" key="13">
    <source>
        <dbReference type="Google" id="ProtNLM"/>
    </source>
</evidence>
<keyword evidence="12" id="KW-1185">Reference proteome</keyword>
<evidence type="ECO:0000313" key="11">
    <source>
        <dbReference type="EMBL" id="ADB48659.1"/>
    </source>
</evidence>
<reference evidence="12" key="2">
    <citation type="submission" date="2010-01" db="EMBL/GenBank/DDBJ databases">
        <title>The complete genome of Conexibacter woesei DSM 14684.</title>
        <authorList>
            <consortium name="US DOE Joint Genome Institute (JGI-PGF)"/>
            <person name="Lucas S."/>
            <person name="Copeland A."/>
            <person name="Lapidus A."/>
            <person name="Glavina del Rio T."/>
            <person name="Dalin E."/>
            <person name="Tice H."/>
            <person name="Bruce D."/>
            <person name="Goodwin L."/>
            <person name="Pitluck S."/>
            <person name="Kyrpides N."/>
            <person name="Mavromatis K."/>
            <person name="Ivanova N."/>
            <person name="Mikhailova N."/>
            <person name="Chertkov O."/>
            <person name="Brettin T."/>
            <person name="Detter J.C."/>
            <person name="Han C."/>
            <person name="Larimer F."/>
            <person name="Land M."/>
            <person name="Hauser L."/>
            <person name="Markowitz V."/>
            <person name="Cheng J.-F."/>
            <person name="Hugenholtz P."/>
            <person name="Woyke T."/>
            <person name="Wu D."/>
            <person name="Pukall R."/>
            <person name="Steenblock K."/>
            <person name="Schneider S."/>
            <person name="Klenk H.-P."/>
            <person name="Eisen J.A."/>
        </authorList>
    </citation>
    <scope>NUCLEOTIDE SEQUENCE [LARGE SCALE GENOMIC DNA]</scope>
    <source>
        <strain evidence="12">DSM 14684 / CIP 108061 / JCM 11494 / NBRC 100937 / ID131577</strain>
    </source>
</reference>
<feature type="compositionally biased region" description="Basic residues" evidence="7">
    <location>
        <begin position="8"/>
        <end position="23"/>
    </location>
</feature>
<dbReference type="RefSeq" id="WP_012931712.1">
    <property type="nucleotide sequence ID" value="NC_013739.1"/>
</dbReference>
<dbReference type="STRING" id="469383.Cwoe_0223"/>
<protein>
    <recommendedName>
        <fullName evidence="13">ABC3 transporter permease protein domain-containing protein</fullName>
    </recommendedName>
</protein>
<evidence type="ECO:0000256" key="8">
    <source>
        <dbReference type="SAM" id="Phobius"/>
    </source>
</evidence>
<evidence type="ECO:0000256" key="1">
    <source>
        <dbReference type="ARBA" id="ARBA00004651"/>
    </source>
</evidence>
<dbReference type="GO" id="GO:0005886">
    <property type="term" value="C:plasma membrane"/>
    <property type="evidence" value="ECO:0007669"/>
    <property type="project" value="UniProtKB-SubCell"/>
</dbReference>
<dbReference type="InterPro" id="IPR003838">
    <property type="entry name" value="ABC3_permease_C"/>
</dbReference>
<evidence type="ECO:0000256" key="6">
    <source>
        <dbReference type="ARBA" id="ARBA00038076"/>
    </source>
</evidence>
<comment type="similarity">
    <text evidence="6">Belongs to the ABC-4 integral membrane protein family.</text>
</comment>
<feature type="domain" description="MacB-like periplasmic core" evidence="10">
    <location>
        <begin position="56"/>
        <end position="260"/>
    </location>
</feature>
<keyword evidence="2" id="KW-1003">Cell membrane</keyword>
<gene>
    <name evidence="11" type="ordered locus">Cwoe_0223</name>
</gene>
<evidence type="ECO:0000256" key="2">
    <source>
        <dbReference type="ARBA" id="ARBA00022475"/>
    </source>
</evidence>
<evidence type="ECO:0000259" key="10">
    <source>
        <dbReference type="Pfam" id="PF12704"/>
    </source>
</evidence>
<dbReference type="PANTHER" id="PTHR30572">
    <property type="entry name" value="MEMBRANE COMPONENT OF TRANSPORTER-RELATED"/>
    <property type="match status" value="1"/>
</dbReference>